<organism evidence="3 4">
    <name type="scientific">Araneus ventricosus</name>
    <name type="common">Orbweaver spider</name>
    <name type="synonym">Epeira ventricosa</name>
    <dbReference type="NCBI Taxonomy" id="182803"/>
    <lineage>
        <taxon>Eukaryota</taxon>
        <taxon>Metazoa</taxon>
        <taxon>Ecdysozoa</taxon>
        <taxon>Arthropoda</taxon>
        <taxon>Chelicerata</taxon>
        <taxon>Arachnida</taxon>
        <taxon>Araneae</taxon>
        <taxon>Araneomorphae</taxon>
        <taxon>Entelegynae</taxon>
        <taxon>Araneoidea</taxon>
        <taxon>Araneidae</taxon>
        <taxon>Araneus</taxon>
    </lineage>
</organism>
<dbReference type="GO" id="GO:0016020">
    <property type="term" value="C:membrane"/>
    <property type="evidence" value="ECO:0007669"/>
    <property type="project" value="TreeGrafter"/>
</dbReference>
<dbReference type="PANTHER" id="PTHR10219:SF25">
    <property type="entry name" value="PLECKSTRIN HOMOLOGY DOMAIN-CONTAINING FAMILY A MEMBER 8"/>
    <property type="match status" value="1"/>
</dbReference>
<reference evidence="3 4" key="1">
    <citation type="journal article" date="2019" name="Sci. Rep.">
        <title>Orb-weaving spider Araneus ventricosus genome elucidates the spidroin gene catalogue.</title>
        <authorList>
            <person name="Kono N."/>
            <person name="Nakamura H."/>
            <person name="Ohtoshi R."/>
            <person name="Moran D.A.P."/>
            <person name="Shinohara A."/>
            <person name="Yoshida Y."/>
            <person name="Fujiwara M."/>
            <person name="Mori M."/>
            <person name="Tomita M."/>
            <person name="Arakawa K."/>
        </authorList>
    </citation>
    <scope>NUCLEOTIDE SEQUENCE [LARGE SCALE GENOMIC DNA]</scope>
</reference>
<dbReference type="GO" id="GO:1902387">
    <property type="term" value="F:ceramide 1-phosphate binding"/>
    <property type="evidence" value="ECO:0007669"/>
    <property type="project" value="TreeGrafter"/>
</dbReference>
<dbReference type="Pfam" id="PF08718">
    <property type="entry name" value="GLTP"/>
    <property type="match status" value="1"/>
</dbReference>
<dbReference type="AlphaFoldDB" id="A0A4Y2NFA7"/>
<comment type="caution">
    <text evidence="3">The sequence shown here is derived from an EMBL/GenBank/DDBJ whole genome shotgun (WGS) entry which is preliminary data.</text>
</comment>
<evidence type="ECO:0000256" key="1">
    <source>
        <dbReference type="ARBA" id="ARBA00022448"/>
    </source>
</evidence>
<name>A0A4Y2NFA7_ARAVE</name>
<dbReference type="GO" id="GO:1902388">
    <property type="term" value="F:ceramide 1-phosphate transfer activity"/>
    <property type="evidence" value="ECO:0007669"/>
    <property type="project" value="TreeGrafter"/>
</dbReference>
<proteinExistence type="predicted"/>
<dbReference type="SUPFAM" id="SSF110004">
    <property type="entry name" value="Glycolipid transfer protein, GLTP"/>
    <property type="match status" value="1"/>
</dbReference>
<dbReference type="InterPro" id="IPR036497">
    <property type="entry name" value="GLTP_sf"/>
</dbReference>
<sequence>MFFTEVKKFPCVENEIIEFLPFIEACKGIVKFVELLGSIFTPVRLDIQGNIDKLSKIHFSDEAGFPTVNSIVEFEVKRAGDQTGIDALLWLKRALEFVHVFLVCFVNDSKQEQHDEDISPFFHKAYEEKLKPYHGWIVQKLFGWIVIAAPSRKSLLHLLASGEDNLTEDVIFGEMEIFLQGLGANIDVINKIYVAHNLVFNQKV</sequence>
<keyword evidence="1" id="KW-0813">Transport</keyword>
<dbReference type="FunFam" id="1.10.3520.10:FF:000001">
    <property type="entry name" value="Pleckstrin domain-containing family A member 8"/>
    <property type="match status" value="1"/>
</dbReference>
<dbReference type="OrthoDB" id="205255at2759"/>
<dbReference type="GO" id="GO:0005829">
    <property type="term" value="C:cytosol"/>
    <property type="evidence" value="ECO:0007669"/>
    <property type="project" value="TreeGrafter"/>
</dbReference>
<evidence type="ECO:0000313" key="4">
    <source>
        <dbReference type="Proteomes" id="UP000499080"/>
    </source>
</evidence>
<keyword evidence="4" id="KW-1185">Reference proteome</keyword>
<protein>
    <submittedName>
        <fullName evidence="3">Glycolipid transfer protein</fullName>
    </submittedName>
</protein>
<feature type="domain" description="Glycolipid transfer protein" evidence="2">
    <location>
        <begin position="17"/>
        <end position="160"/>
    </location>
</feature>
<accession>A0A4Y2NFA7</accession>
<evidence type="ECO:0000259" key="2">
    <source>
        <dbReference type="Pfam" id="PF08718"/>
    </source>
</evidence>
<dbReference type="EMBL" id="BGPR01009046">
    <property type="protein sequence ID" value="GBN37613.1"/>
    <property type="molecule type" value="Genomic_DNA"/>
</dbReference>
<dbReference type="Gene3D" id="1.10.3520.10">
    <property type="entry name" value="Glycolipid transfer protein"/>
    <property type="match status" value="1"/>
</dbReference>
<dbReference type="PANTHER" id="PTHR10219">
    <property type="entry name" value="GLYCOLIPID TRANSFER PROTEIN-RELATED"/>
    <property type="match status" value="1"/>
</dbReference>
<dbReference type="InterPro" id="IPR014830">
    <property type="entry name" value="Glycolipid_transfer_prot_dom"/>
</dbReference>
<dbReference type="Proteomes" id="UP000499080">
    <property type="component" value="Unassembled WGS sequence"/>
</dbReference>
<evidence type="ECO:0000313" key="3">
    <source>
        <dbReference type="EMBL" id="GBN37613.1"/>
    </source>
</evidence>
<gene>
    <name evidence="3" type="primary">GLTP_1</name>
    <name evidence="3" type="ORF">AVEN_263921_1</name>
</gene>